<dbReference type="Proteomes" id="UP000004198">
    <property type="component" value="Unassembled WGS sequence"/>
</dbReference>
<proteinExistence type="predicted"/>
<dbReference type="GO" id="GO:0016491">
    <property type="term" value="F:oxidoreductase activity"/>
    <property type="evidence" value="ECO:0007669"/>
    <property type="project" value="InterPro"/>
</dbReference>
<feature type="domain" description="NADPH-dependent FMN reductase-like" evidence="3">
    <location>
        <begin position="5"/>
        <end position="143"/>
    </location>
</feature>
<dbReference type="RefSeq" id="WP_007060526.1">
    <property type="nucleotide sequence ID" value="NZ_ACVI01000021.1"/>
</dbReference>
<sequence>MKKNIKIVGVISSSKVNGNTAALVREALKGAEEEGASIKEIFLAKHNLGFCTGCLACTAKGKCPLPDDFEEIRKVIYEADGIILGSPTYAAEYNAIMKCFIERLGPYTLYASLMGDKYGAGISTAYGEGMAKKVAKKLTGMFQFGIFRRSYVSGFLGVGTMFKGTEKKTFENQDAMRKAHTLGRKITSDIKNDNKYPFQNLIMRLIIWLYLKPVFKKKILKCKDGEEYATYNSLSKRGLI</sequence>
<dbReference type="eggNOG" id="COG0655">
    <property type="taxonomic scope" value="Bacteria"/>
</dbReference>
<dbReference type="OrthoDB" id="9790975at2"/>
<dbReference type="PATRIC" id="fig|536227.13.peg.4627"/>
<dbReference type="InterPro" id="IPR029039">
    <property type="entry name" value="Flavoprotein-like_sf"/>
</dbReference>
<dbReference type="KEGG" id="cck:Ccar_22360"/>
<dbReference type="AlphaFoldDB" id="C6PS74"/>
<evidence type="ECO:0000313" key="5">
    <source>
        <dbReference type="Proteomes" id="UP000004198"/>
    </source>
</evidence>
<dbReference type="PANTHER" id="PTHR43278">
    <property type="entry name" value="NAD(P)H-DEPENDENT FMN-CONTAINING OXIDOREDUCTASE YWQN-RELATED"/>
    <property type="match status" value="1"/>
</dbReference>
<evidence type="ECO:0000313" key="4">
    <source>
        <dbReference type="EMBL" id="EET87871.1"/>
    </source>
</evidence>
<organism evidence="4 5">
    <name type="scientific">Clostridium carboxidivorans P7</name>
    <dbReference type="NCBI Taxonomy" id="536227"/>
    <lineage>
        <taxon>Bacteria</taxon>
        <taxon>Bacillati</taxon>
        <taxon>Bacillota</taxon>
        <taxon>Clostridia</taxon>
        <taxon>Eubacteriales</taxon>
        <taxon>Clostridiaceae</taxon>
        <taxon>Clostridium</taxon>
    </lineage>
</organism>
<dbReference type="EMBL" id="ACVI01000021">
    <property type="protein sequence ID" value="EET87871.1"/>
    <property type="molecule type" value="Genomic_DNA"/>
</dbReference>
<protein>
    <submittedName>
        <fullName evidence="4">NADPH-dependent FMN reductase</fullName>
    </submittedName>
</protein>
<dbReference type="SUPFAM" id="SSF52218">
    <property type="entry name" value="Flavoproteins"/>
    <property type="match status" value="1"/>
</dbReference>
<accession>C6PS74</accession>
<dbReference type="InterPro" id="IPR005025">
    <property type="entry name" value="FMN_Rdtase-like_dom"/>
</dbReference>
<keyword evidence="5" id="KW-1185">Reference proteome</keyword>
<evidence type="ECO:0000256" key="1">
    <source>
        <dbReference type="ARBA" id="ARBA00022630"/>
    </source>
</evidence>
<evidence type="ECO:0000256" key="2">
    <source>
        <dbReference type="ARBA" id="ARBA00022643"/>
    </source>
</evidence>
<dbReference type="InterPro" id="IPR051796">
    <property type="entry name" value="ISF_SsuE-like"/>
</dbReference>
<dbReference type="Pfam" id="PF03358">
    <property type="entry name" value="FMN_red"/>
    <property type="match status" value="1"/>
</dbReference>
<dbReference type="Gene3D" id="3.40.50.360">
    <property type="match status" value="1"/>
</dbReference>
<name>C6PS74_9CLOT</name>
<comment type="caution">
    <text evidence="4">The sequence shown here is derived from an EMBL/GenBank/DDBJ whole genome shotgun (WGS) entry which is preliminary data.</text>
</comment>
<keyword evidence="1" id="KW-0285">Flavoprotein</keyword>
<dbReference type="PANTHER" id="PTHR43278:SF1">
    <property type="entry name" value="IRON-SULFUR FLAVOPROTEIN MJ1083"/>
    <property type="match status" value="1"/>
</dbReference>
<evidence type="ECO:0000259" key="3">
    <source>
        <dbReference type="Pfam" id="PF03358"/>
    </source>
</evidence>
<reference evidence="4 5" key="1">
    <citation type="submission" date="2009-06" db="EMBL/GenBank/DDBJ databases">
        <title>The draft genome of Clostridium carboxidivorans P7.</title>
        <authorList>
            <consortium name="US DOE Joint Genome Institute (JGI-PGF)"/>
            <person name="Lucas S."/>
            <person name="Copeland A."/>
            <person name="Lapidus A."/>
            <person name="Glavina del Rio T."/>
            <person name="Tice H."/>
            <person name="Bruce D."/>
            <person name="Goodwin L."/>
            <person name="Pitluck S."/>
            <person name="Larimer F."/>
            <person name="Land M.L."/>
            <person name="Hauser L."/>
            <person name="Hemme C.L."/>
        </authorList>
    </citation>
    <scope>NUCLEOTIDE SEQUENCE [LARGE SCALE GENOMIC DNA]</scope>
    <source>
        <strain evidence="4 5">P7</strain>
    </source>
</reference>
<keyword evidence="2" id="KW-0288">FMN</keyword>
<dbReference type="STRING" id="536227.Ccar_22360"/>
<gene>
    <name evidence="4" type="ORF">CcarbDRAFT_1641</name>
</gene>